<organism evidence="3 4">
    <name type="scientific">Candidatus Seongchinamella marina</name>
    <dbReference type="NCBI Taxonomy" id="2518990"/>
    <lineage>
        <taxon>Bacteria</taxon>
        <taxon>Pseudomonadati</taxon>
        <taxon>Pseudomonadota</taxon>
        <taxon>Gammaproteobacteria</taxon>
        <taxon>Cellvibrionales</taxon>
        <taxon>Halieaceae</taxon>
        <taxon>Seongchinamella</taxon>
    </lineage>
</organism>
<dbReference type="Proteomes" id="UP001143307">
    <property type="component" value="Unassembled WGS sequence"/>
</dbReference>
<keyword evidence="1" id="KW-0732">Signal</keyword>
<proteinExistence type="predicted"/>
<name>A0ABT3SR62_9GAMM</name>
<keyword evidence="4" id="KW-1185">Reference proteome</keyword>
<evidence type="ECO:0000313" key="3">
    <source>
        <dbReference type="EMBL" id="MCX2972463.1"/>
    </source>
</evidence>
<feature type="domain" description="ABC-type transport auxiliary lipoprotein component" evidence="2">
    <location>
        <begin position="32"/>
        <end position="189"/>
    </location>
</feature>
<evidence type="ECO:0000259" key="2">
    <source>
        <dbReference type="Pfam" id="PF03886"/>
    </source>
</evidence>
<dbReference type="RefSeq" id="WP_279251478.1">
    <property type="nucleotide sequence ID" value="NZ_SHNP01000001.1"/>
</dbReference>
<dbReference type="EMBL" id="SHNP01000001">
    <property type="protein sequence ID" value="MCX2972463.1"/>
    <property type="molecule type" value="Genomic_DNA"/>
</dbReference>
<dbReference type="PROSITE" id="PS51257">
    <property type="entry name" value="PROKAR_LIPOPROTEIN"/>
    <property type="match status" value="1"/>
</dbReference>
<evidence type="ECO:0000256" key="1">
    <source>
        <dbReference type="SAM" id="SignalP"/>
    </source>
</evidence>
<feature type="signal peptide" evidence="1">
    <location>
        <begin position="1"/>
        <end position="20"/>
    </location>
</feature>
<evidence type="ECO:0000313" key="4">
    <source>
        <dbReference type="Proteomes" id="UP001143307"/>
    </source>
</evidence>
<dbReference type="SUPFAM" id="SSF159594">
    <property type="entry name" value="XCC0632-like"/>
    <property type="match status" value="1"/>
</dbReference>
<sequence length="201" mass="21431">MSALTLKLSVALLAAVLLSACGTTPPSSHYRLTASQALPTTSNGLSLGVGPVNIPEYLNRNGIVRSDGGNSITIADSERWAEPLEDGVTRVVILNLASMLDTQDIRRFPWHPDRAPGIGIKLNILKLDAETSRATLVAEWLVFQVNDDQPVARRLTRYEEPLPGAGASSGADIAAAYSTLLLELSTDIATEVRTLEQSAAL</sequence>
<dbReference type="Gene3D" id="3.40.50.10610">
    <property type="entry name" value="ABC-type transport auxiliary lipoprotein component"/>
    <property type="match status" value="1"/>
</dbReference>
<gene>
    <name evidence="3" type="ORF">EYC87_02515</name>
</gene>
<protein>
    <submittedName>
        <fullName evidence="3">Membrane integrity-associated transporter subunit PqiC</fullName>
    </submittedName>
</protein>
<accession>A0ABT3SR62</accession>
<dbReference type="InterPro" id="IPR005586">
    <property type="entry name" value="ABC_trans_aux"/>
</dbReference>
<feature type="chain" id="PRO_5047411937" evidence="1">
    <location>
        <begin position="21"/>
        <end position="201"/>
    </location>
</feature>
<comment type="caution">
    <text evidence="3">The sequence shown here is derived from an EMBL/GenBank/DDBJ whole genome shotgun (WGS) entry which is preliminary data.</text>
</comment>
<dbReference type="Pfam" id="PF03886">
    <property type="entry name" value="ABC_trans_aux"/>
    <property type="match status" value="1"/>
</dbReference>
<reference evidence="3" key="1">
    <citation type="submission" date="2019-02" db="EMBL/GenBank/DDBJ databases">
        <authorList>
            <person name="Li S.-H."/>
        </authorList>
    </citation>
    <scope>NUCLEOTIDE SEQUENCE</scope>
    <source>
        <strain evidence="3">IMCC8485</strain>
    </source>
</reference>